<dbReference type="InterPro" id="IPR013785">
    <property type="entry name" value="Aldolase_TIM"/>
</dbReference>
<dbReference type="InterPro" id="IPR058240">
    <property type="entry name" value="rSAM_sf"/>
</dbReference>
<name>A0A7W7PK25_9ACTN</name>
<gene>
    <name evidence="2" type="ORF">FHS39_000380</name>
</gene>
<evidence type="ECO:0000313" key="3">
    <source>
        <dbReference type="Proteomes" id="UP000556084"/>
    </source>
</evidence>
<organism evidence="2 3">
    <name type="scientific">Streptomyces olivoverticillatus</name>
    <dbReference type="NCBI Taxonomy" id="66427"/>
    <lineage>
        <taxon>Bacteria</taxon>
        <taxon>Bacillati</taxon>
        <taxon>Actinomycetota</taxon>
        <taxon>Actinomycetes</taxon>
        <taxon>Kitasatosporales</taxon>
        <taxon>Streptomycetaceae</taxon>
        <taxon>Streptomyces</taxon>
    </lineage>
</organism>
<dbReference type="AlphaFoldDB" id="A0A7W7PK25"/>
<keyword evidence="3" id="KW-1185">Reference proteome</keyword>
<comment type="caution">
    <text evidence="2">The sequence shown here is derived from an EMBL/GenBank/DDBJ whole genome shotgun (WGS) entry which is preliminary data.</text>
</comment>
<evidence type="ECO:0000259" key="1">
    <source>
        <dbReference type="Pfam" id="PF13186"/>
    </source>
</evidence>
<dbReference type="RefSeq" id="WP_184345985.1">
    <property type="nucleotide sequence ID" value="NZ_JACHJH010000001.1"/>
</dbReference>
<protein>
    <submittedName>
        <fullName evidence="2">Radical SAM protein with 4Fe4S-binding SPASM domain</fullName>
    </submittedName>
</protein>
<dbReference type="Gene3D" id="3.20.20.70">
    <property type="entry name" value="Aldolase class I"/>
    <property type="match status" value="1"/>
</dbReference>
<dbReference type="SUPFAM" id="SSF102114">
    <property type="entry name" value="Radical SAM enzymes"/>
    <property type="match status" value="1"/>
</dbReference>
<sequence>MNDAASVRSYEAHSPRKVLAHGELLRRFAEGRQVSPVHLRLGITADHGRRLLATGDAVSLLRQFAAHGGRAVTFHGSGECTLHPGYPAVCDAGHESGLRLGVFTDGSRLHRPEMAECVASTHTWVRIEFSAATPTSYLEIIGKLRQSAIDPDFRIGLNYAVGKGNPQEYVAAALAARDAGAHYIRFSGRAGRTGAGPAEASALATETFEVCLPSTAEDGGEFHHCHYSRFVTTVAADGTLYPCPQVHLNSRYSLGNTLESGYADVLRGGPRTRWEAADPRQWEPCRSCRYRPQNALLEQVRGDRAALERALGAYALEVPSTLHADFV</sequence>
<accession>A0A7W7PK25</accession>
<proteinExistence type="predicted"/>
<dbReference type="Pfam" id="PF13186">
    <property type="entry name" value="SPASM"/>
    <property type="match status" value="1"/>
</dbReference>
<evidence type="ECO:0000313" key="2">
    <source>
        <dbReference type="EMBL" id="MBB4891380.1"/>
    </source>
</evidence>
<dbReference type="InterPro" id="IPR050377">
    <property type="entry name" value="Radical_SAM_PqqE_MftC-like"/>
</dbReference>
<feature type="domain" description="4Fe4S-binding SPASM" evidence="1">
    <location>
        <begin position="225"/>
        <end position="288"/>
    </location>
</feature>
<dbReference type="InterPro" id="IPR023885">
    <property type="entry name" value="4Fe4S-binding_SPASM_dom"/>
</dbReference>
<reference evidence="2 3" key="1">
    <citation type="submission" date="2020-08" db="EMBL/GenBank/DDBJ databases">
        <title>Genomic Encyclopedia of Type Strains, Phase III (KMG-III): the genomes of soil and plant-associated and newly described type strains.</title>
        <authorList>
            <person name="Whitman W."/>
        </authorList>
    </citation>
    <scope>NUCLEOTIDE SEQUENCE [LARGE SCALE GENOMIC DNA]</scope>
    <source>
        <strain evidence="2 3">CECT 3266</strain>
    </source>
</reference>
<dbReference type="PANTHER" id="PTHR11228">
    <property type="entry name" value="RADICAL SAM DOMAIN PROTEIN"/>
    <property type="match status" value="1"/>
</dbReference>
<dbReference type="EMBL" id="JACHJH010000001">
    <property type="protein sequence ID" value="MBB4891380.1"/>
    <property type="molecule type" value="Genomic_DNA"/>
</dbReference>
<dbReference type="Proteomes" id="UP000556084">
    <property type="component" value="Unassembled WGS sequence"/>
</dbReference>
<dbReference type="PANTHER" id="PTHR11228:SF7">
    <property type="entry name" value="PQQA PEPTIDE CYCLASE"/>
    <property type="match status" value="1"/>
</dbReference>